<dbReference type="InterPro" id="IPR001841">
    <property type="entry name" value="Znf_RING"/>
</dbReference>
<evidence type="ECO:0000256" key="2">
    <source>
        <dbReference type="ARBA" id="ARBA00022771"/>
    </source>
</evidence>
<dbReference type="AlphaFoldDB" id="A0A8S1NMV7"/>
<evidence type="ECO:0000313" key="8">
    <source>
        <dbReference type="Proteomes" id="UP000692954"/>
    </source>
</evidence>
<feature type="region of interest" description="Disordered" evidence="5">
    <location>
        <begin position="120"/>
        <end position="188"/>
    </location>
</feature>
<feature type="compositionally biased region" description="Low complexity" evidence="5">
    <location>
        <begin position="137"/>
        <end position="147"/>
    </location>
</feature>
<organism evidence="7 8">
    <name type="scientific">Paramecium sonneborni</name>
    <dbReference type="NCBI Taxonomy" id="65129"/>
    <lineage>
        <taxon>Eukaryota</taxon>
        <taxon>Sar</taxon>
        <taxon>Alveolata</taxon>
        <taxon>Ciliophora</taxon>
        <taxon>Intramacronucleata</taxon>
        <taxon>Oligohymenophorea</taxon>
        <taxon>Peniculida</taxon>
        <taxon>Parameciidae</taxon>
        <taxon>Paramecium</taxon>
    </lineage>
</organism>
<sequence length="188" mass="21824">MKSIKLERNFVNEKLISKYLKCIICEGVYNEPVRVKCGHTFCKICISQWINDHQNCPECRSNIKKKNFQTDRIAAGILGELDVYCSDKKYGCKWKGVLDRLEVHQQKCTAKIVAEQPNLQLSQNQDVDEENELAQQNNPSNENSKNNNLDKDDPYSDGNALSLKRKIDQSEEDLPKQQRKRHIQQQNK</sequence>
<keyword evidence="1" id="KW-0479">Metal-binding</keyword>
<dbReference type="Proteomes" id="UP000692954">
    <property type="component" value="Unassembled WGS sequence"/>
</dbReference>
<evidence type="ECO:0000256" key="4">
    <source>
        <dbReference type="PROSITE-ProRule" id="PRU00175"/>
    </source>
</evidence>
<dbReference type="InterPro" id="IPR017907">
    <property type="entry name" value="Znf_RING_CS"/>
</dbReference>
<feature type="domain" description="RING-type" evidence="6">
    <location>
        <begin position="22"/>
        <end position="60"/>
    </location>
</feature>
<keyword evidence="3" id="KW-0862">Zinc</keyword>
<dbReference type="GO" id="GO:0006511">
    <property type="term" value="P:ubiquitin-dependent protein catabolic process"/>
    <property type="evidence" value="ECO:0007669"/>
    <property type="project" value="TreeGrafter"/>
</dbReference>
<dbReference type="GO" id="GO:0000209">
    <property type="term" value="P:protein polyubiquitination"/>
    <property type="evidence" value="ECO:0007669"/>
    <property type="project" value="TreeGrafter"/>
</dbReference>
<dbReference type="GO" id="GO:0008270">
    <property type="term" value="F:zinc ion binding"/>
    <property type="evidence" value="ECO:0007669"/>
    <property type="project" value="UniProtKB-KW"/>
</dbReference>
<dbReference type="PANTHER" id="PTHR46016">
    <property type="entry name" value="ZINC FINGER, RING/FYVE/PHD-TYPE"/>
    <property type="match status" value="1"/>
</dbReference>
<evidence type="ECO:0000256" key="3">
    <source>
        <dbReference type="ARBA" id="ARBA00022833"/>
    </source>
</evidence>
<dbReference type="Pfam" id="PF13923">
    <property type="entry name" value="zf-C3HC4_2"/>
    <property type="match status" value="1"/>
</dbReference>
<comment type="caution">
    <text evidence="7">The sequence shown here is derived from an EMBL/GenBank/DDBJ whole genome shotgun (WGS) entry which is preliminary data.</text>
</comment>
<gene>
    <name evidence="7" type="ORF">PSON_ATCC_30995.1.T0590225</name>
</gene>
<accession>A0A8S1NMV7</accession>
<dbReference type="PROSITE" id="PS50089">
    <property type="entry name" value="ZF_RING_2"/>
    <property type="match status" value="1"/>
</dbReference>
<protein>
    <recommendedName>
        <fullName evidence="6">RING-type domain-containing protein</fullName>
    </recommendedName>
</protein>
<name>A0A8S1NMV7_9CILI</name>
<dbReference type="PROSITE" id="PS00518">
    <property type="entry name" value="ZF_RING_1"/>
    <property type="match status" value="1"/>
</dbReference>
<reference evidence="7" key="1">
    <citation type="submission" date="2021-01" db="EMBL/GenBank/DDBJ databases">
        <authorList>
            <consortium name="Genoscope - CEA"/>
            <person name="William W."/>
        </authorList>
    </citation>
    <scope>NUCLEOTIDE SEQUENCE</scope>
</reference>
<dbReference type="OrthoDB" id="1630758at2759"/>
<keyword evidence="8" id="KW-1185">Reference proteome</keyword>
<keyword evidence="2 4" id="KW-0863">Zinc-finger</keyword>
<proteinExistence type="predicted"/>
<feature type="compositionally biased region" description="Basic and acidic residues" evidence="5">
    <location>
        <begin position="165"/>
        <end position="176"/>
    </location>
</feature>
<dbReference type="InterPro" id="IPR051438">
    <property type="entry name" value="RNF_E3_ubiq-protein_ligase"/>
</dbReference>
<dbReference type="PANTHER" id="PTHR46016:SF1">
    <property type="entry name" value="RING-TYPE DOMAIN-CONTAINING PROTEIN"/>
    <property type="match status" value="1"/>
</dbReference>
<evidence type="ECO:0000256" key="1">
    <source>
        <dbReference type="ARBA" id="ARBA00022723"/>
    </source>
</evidence>
<evidence type="ECO:0000313" key="7">
    <source>
        <dbReference type="EMBL" id="CAD8092739.1"/>
    </source>
</evidence>
<evidence type="ECO:0000256" key="5">
    <source>
        <dbReference type="SAM" id="MobiDB-lite"/>
    </source>
</evidence>
<feature type="compositionally biased region" description="Basic residues" evidence="5">
    <location>
        <begin position="177"/>
        <end position="188"/>
    </location>
</feature>
<dbReference type="EMBL" id="CAJJDN010000059">
    <property type="protein sequence ID" value="CAD8092739.1"/>
    <property type="molecule type" value="Genomic_DNA"/>
</dbReference>
<dbReference type="GO" id="GO:0061630">
    <property type="term" value="F:ubiquitin protein ligase activity"/>
    <property type="evidence" value="ECO:0007669"/>
    <property type="project" value="TreeGrafter"/>
</dbReference>
<dbReference type="SMART" id="SM00184">
    <property type="entry name" value="RING"/>
    <property type="match status" value="1"/>
</dbReference>
<evidence type="ECO:0000259" key="6">
    <source>
        <dbReference type="PROSITE" id="PS50089"/>
    </source>
</evidence>